<feature type="transmembrane region" description="Helical" evidence="1">
    <location>
        <begin position="43"/>
        <end position="67"/>
    </location>
</feature>
<keyword evidence="1" id="KW-1133">Transmembrane helix</keyword>
<dbReference type="AlphaFoldDB" id="A0A6J7AG49"/>
<gene>
    <name evidence="2" type="ORF">UFOPK3181_01007</name>
</gene>
<evidence type="ECO:0000256" key="1">
    <source>
        <dbReference type="SAM" id="Phobius"/>
    </source>
</evidence>
<proteinExistence type="predicted"/>
<sequence length="462" mass="50613">MPIRQRKSTFVAAVLSAALFLVAIALSEHFRIPSAQSPSQVEYSLTVMIVVALIFMFVCLTFSQFVFNSQSKNLTSVITVIVLAVIGATVFLEPVQRPIFVSYGDFETLIGVVKGINPRTVWALGSSIISSIYLLVNSFVSQISVIKFLSVLSSLFVLGSTLFTINISKGRFSFLLPIICPMWIGFCFGYDEYNTFMAPLSLFIALWMFHGKQPEKVFVTSIIAGLLPALYIGFAPISFFVLLKLLIPRKNSRDFLTAISICLVSFFGAIEFSWPAGHLDYLHNLPNDMLLGSVGGFEGKAFSEKSAFLNLASIFSLEHWSGIAYMIVFGGGLVVAIFTVILLFGPALFIPRVRSSVLPAISIGWIQLLFLAWNLFYLVAVMAKLGPTGDVDMFYSTYISVSVFVGLVIDRIIESRGGLPAFKRGLLWLVAAANGPLIAGLVIFGVQRACDSYSMARGWCGS</sequence>
<feature type="transmembrane region" description="Helical" evidence="1">
    <location>
        <begin position="323"/>
        <end position="345"/>
    </location>
</feature>
<reference evidence="2" key="1">
    <citation type="submission" date="2020-05" db="EMBL/GenBank/DDBJ databases">
        <authorList>
            <person name="Chiriac C."/>
            <person name="Salcher M."/>
            <person name="Ghai R."/>
            <person name="Kavagutti S V."/>
        </authorList>
    </citation>
    <scope>NUCLEOTIDE SEQUENCE</scope>
</reference>
<feature type="transmembrane region" description="Helical" evidence="1">
    <location>
        <begin position="171"/>
        <end position="188"/>
    </location>
</feature>
<evidence type="ECO:0000313" key="2">
    <source>
        <dbReference type="EMBL" id="CAB4831765.1"/>
    </source>
</evidence>
<accession>A0A6J7AG49</accession>
<feature type="transmembrane region" description="Helical" evidence="1">
    <location>
        <begin position="357"/>
        <end position="381"/>
    </location>
</feature>
<feature type="transmembrane region" description="Helical" evidence="1">
    <location>
        <begin position="393"/>
        <end position="413"/>
    </location>
</feature>
<dbReference type="EMBL" id="CAFABG010000090">
    <property type="protein sequence ID" value="CAB4831765.1"/>
    <property type="molecule type" value="Genomic_DNA"/>
</dbReference>
<feature type="transmembrane region" description="Helical" evidence="1">
    <location>
        <begin position="217"/>
        <end position="243"/>
    </location>
</feature>
<name>A0A6J7AG49_9ZZZZ</name>
<feature type="transmembrane region" description="Helical" evidence="1">
    <location>
        <begin position="74"/>
        <end position="92"/>
    </location>
</feature>
<feature type="transmembrane region" description="Helical" evidence="1">
    <location>
        <begin position="148"/>
        <end position="165"/>
    </location>
</feature>
<feature type="transmembrane region" description="Helical" evidence="1">
    <location>
        <begin position="119"/>
        <end position="136"/>
    </location>
</feature>
<keyword evidence="1" id="KW-0472">Membrane</keyword>
<protein>
    <submittedName>
        <fullName evidence="2">Unannotated protein</fullName>
    </submittedName>
</protein>
<feature type="transmembrane region" description="Helical" evidence="1">
    <location>
        <begin position="255"/>
        <end position="274"/>
    </location>
</feature>
<organism evidence="2">
    <name type="scientific">freshwater metagenome</name>
    <dbReference type="NCBI Taxonomy" id="449393"/>
    <lineage>
        <taxon>unclassified sequences</taxon>
        <taxon>metagenomes</taxon>
        <taxon>ecological metagenomes</taxon>
    </lineage>
</organism>
<feature type="transmembrane region" description="Helical" evidence="1">
    <location>
        <begin position="425"/>
        <end position="446"/>
    </location>
</feature>
<keyword evidence="1" id="KW-0812">Transmembrane</keyword>
<feature type="transmembrane region" description="Helical" evidence="1">
    <location>
        <begin position="195"/>
        <end position="211"/>
    </location>
</feature>